<feature type="domain" description="HTH cro/C1-type" evidence="1">
    <location>
        <begin position="12"/>
        <end position="67"/>
    </location>
</feature>
<proteinExistence type="predicted"/>
<evidence type="ECO:0000313" key="2">
    <source>
        <dbReference type="EMBL" id="BDD51857.1"/>
    </source>
</evidence>
<gene>
    <name evidence="2" type="ORF">PDTA9734_33440</name>
</gene>
<dbReference type="EMBL" id="AP025334">
    <property type="protein sequence ID" value="BDD51857.1"/>
    <property type="molecule type" value="Genomic_DNA"/>
</dbReference>
<dbReference type="Proteomes" id="UP001320460">
    <property type="component" value="Chromosome"/>
</dbReference>
<evidence type="ECO:0000313" key="3">
    <source>
        <dbReference type="Proteomes" id="UP001320460"/>
    </source>
</evidence>
<protein>
    <submittedName>
        <fullName evidence="2">Transcriptional regulator</fullName>
    </submittedName>
</protein>
<organism evidence="2 3">
    <name type="scientific">Phytobacter diazotrophicus</name>
    <dbReference type="NCBI Taxonomy" id="395631"/>
    <lineage>
        <taxon>Bacteria</taxon>
        <taxon>Pseudomonadati</taxon>
        <taxon>Pseudomonadota</taxon>
        <taxon>Gammaproteobacteria</taxon>
        <taxon>Enterobacterales</taxon>
        <taxon>Enterobacteriaceae</taxon>
        <taxon>Phytobacter</taxon>
    </lineage>
</organism>
<evidence type="ECO:0000259" key="1">
    <source>
        <dbReference type="PROSITE" id="PS50943"/>
    </source>
</evidence>
<dbReference type="InterPro" id="IPR001387">
    <property type="entry name" value="Cro/C1-type_HTH"/>
</dbReference>
<sequence length="129" mass="14528">MSTITEKIGERIKQLRLQKGWSQGQVAKLCGWSGAPRVANYESGIRSVGADDAIVLAKVLGTTPSELLFGEPGDQSQWLNESQKKMLSLFNQLPDAEQQKMINMLEIRLKEIDEYVAKYLRGRYSPPEE</sequence>
<dbReference type="SUPFAM" id="SSF47413">
    <property type="entry name" value="lambda repressor-like DNA-binding domains"/>
    <property type="match status" value="1"/>
</dbReference>
<dbReference type="CDD" id="cd00093">
    <property type="entry name" value="HTH_XRE"/>
    <property type="match status" value="1"/>
</dbReference>
<dbReference type="Pfam" id="PF01381">
    <property type="entry name" value="HTH_3"/>
    <property type="match status" value="1"/>
</dbReference>
<dbReference type="SMART" id="SM00530">
    <property type="entry name" value="HTH_XRE"/>
    <property type="match status" value="1"/>
</dbReference>
<name>A0ABN6LRN9_9ENTR</name>
<dbReference type="PROSITE" id="PS50943">
    <property type="entry name" value="HTH_CROC1"/>
    <property type="match status" value="1"/>
</dbReference>
<dbReference type="InterPro" id="IPR010982">
    <property type="entry name" value="Lambda_DNA-bd_dom_sf"/>
</dbReference>
<keyword evidence="3" id="KW-1185">Reference proteome</keyword>
<dbReference type="RefSeq" id="WP_090087853.1">
    <property type="nucleotide sequence ID" value="NZ_AP025334.1"/>
</dbReference>
<reference evidence="2 3" key="1">
    <citation type="submission" date="2021-12" db="EMBL/GenBank/DDBJ databases">
        <title>Complete genome sequence of Phytobacter diazotrophicus TA9734.</title>
        <authorList>
            <person name="Kubota H."/>
            <person name="Nakayama Y."/>
            <person name="Ariyoshi T."/>
        </authorList>
    </citation>
    <scope>NUCLEOTIDE SEQUENCE [LARGE SCALE GENOMIC DNA]</scope>
    <source>
        <strain evidence="2 3">TA9734</strain>
    </source>
</reference>
<accession>A0ABN6LRN9</accession>
<dbReference type="Gene3D" id="1.10.260.40">
    <property type="entry name" value="lambda repressor-like DNA-binding domains"/>
    <property type="match status" value="1"/>
</dbReference>